<proteinExistence type="predicted"/>
<dbReference type="OrthoDB" id="9757607at2"/>
<evidence type="ECO:0000313" key="2">
    <source>
        <dbReference type="EMBL" id="ETZ06734.1"/>
    </source>
</evidence>
<dbReference type="AlphaFoldDB" id="W6TDQ6"/>
<reference evidence="2 3" key="1">
    <citation type="journal article" date="2014" name="FEMS Microbiol. Lett.">
        <title>Draft genome sequences of three Holospora species (Holospora obtusa, Holospora undulata, and Holospora elegans), endonuclear symbiotic bacteria of the ciliate Paramecium caudatum.</title>
        <authorList>
            <person name="Dohra H."/>
            <person name="Tanaka K."/>
            <person name="Suzuki T."/>
            <person name="Fujishima M."/>
            <person name="Suzuki H."/>
        </authorList>
    </citation>
    <scope>NUCLEOTIDE SEQUENCE [LARGE SCALE GENOMIC DNA]</scope>
    <source>
        <strain evidence="2 3">F1</strain>
    </source>
</reference>
<evidence type="ECO:0000256" key="1">
    <source>
        <dbReference type="SAM" id="SignalP"/>
    </source>
</evidence>
<gene>
    <name evidence="2" type="ORF">P618_201098</name>
</gene>
<dbReference type="RefSeq" id="WP_024161262.1">
    <property type="nucleotide sequence ID" value="NZ_AWTR02000086.1"/>
</dbReference>
<organism evidence="2 3">
    <name type="scientific">Holospora obtusa F1</name>
    <dbReference type="NCBI Taxonomy" id="1399147"/>
    <lineage>
        <taxon>Bacteria</taxon>
        <taxon>Pseudomonadati</taxon>
        <taxon>Pseudomonadota</taxon>
        <taxon>Alphaproteobacteria</taxon>
        <taxon>Holosporales</taxon>
        <taxon>Holosporaceae</taxon>
        <taxon>Holospora</taxon>
    </lineage>
</organism>
<name>W6TDQ6_HOLOB</name>
<comment type="caution">
    <text evidence="2">The sequence shown here is derived from an EMBL/GenBank/DDBJ whole genome shotgun (WGS) entry which is preliminary data.</text>
</comment>
<accession>W6TDQ6</accession>
<keyword evidence="3" id="KW-1185">Reference proteome</keyword>
<protein>
    <submittedName>
        <fullName evidence="2">Uncharacterized protein</fullName>
    </submittedName>
</protein>
<feature type="chain" id="PRO_5004883396" evidence="1">
    <location>
        <begin position="22"/>
        <end position="691"/>
    </location>
</feature>
<sequence length="691" mass="80674">MKKKLILLFLFISQTSLPGLSANYKETAETCVESLKESIKSNNLLNFMRKLTNLKTIELMGGADWTEVIEFCISNDKKNFFEMILSSEVVQEMTAYHWKEVLSRLEDFSTEVDCVAFCSSMMKNAQIVEKFDGGCWSNVLLVYASKKDLDGFTQILKNKEVIKKMKGSDWNFLLDECIGINQQEFFKKILNHEKINEITEKLDGFPWKLIKYIKESTIRRFRKTMINQEYCTRISVRSINFVFNRVRPSPEVVEDFIKIIFKLKTFSYDDYIKFFKKNVTKINDAAIIKGISEIEGENFINRAFKFLKKKNANSVEMLLKDIQTIKTNILKSDITEKIEKKVNEMNLAFPNQNQPVSYFYWWADDEKFIELTKPVSYFFWEENEVELVDLRDSGSRFWWWRNACVAKYTNNLKAVNEVDKYIENIKKVTESVSVPSEQKETFLKGVYYVRTEQESNRKNFDTYLHLAILDTSVARAKEYKLKKMIEKEMNNFSSSYHAIKEQNEHKRHKLFNKYSLCIDEKFKKAYPNILEIDTSTTTHSMNIFKAIQKASIEKLADDVYKIQSCSLDLAKKQYSAPLKRVKNFLGGKVKTLTDFLTEITDKSKTISASDLRDPENPYFRILEFYNNSVSAGGLYPLDVPENSGYLKNAFEKGLSAYAMEIDAYYTIAQLEGLQIAPPKLHLEWSKIPKQD</sequence>
<keyword evidence="1" id="KW-0732">Signal</keyword>
<feature type="signal peptide" evidence="1">
    <location>
        <begin position="1"/>
        <end position="21"/>
    </location>
</feature>
<dbReference type="Proteomes" id="UP000019112">
    <property type="component" value="Unassembled WGS sequence"/>
</dbReference>
<dbReference type="EMBL" id="AWTR02000086">
    <property type="protein sequence ID" value="ETZ06734.1"/>
    <property type="molecule type" value="Genomic_DNA"/>
</dbReference>
<evidence type="ECO:0000313" key="3">
    <source>
        <dbReference type="Proteomes" id="UP000019112"/>
    </source>
</evidence>